<feature type="domain" description="Glycosyltransferase family 28 N-terminal" evidence="11">
    <location>
        <begin position="6"/>
        <end position="141"/>
    </location>
</feature>
<keyword evidence="2 10" id="KW-0132">Cell division</keyword>
<evidence type="ECO:0000259" key="12">
    <source>
        <dbReference type="Pfam" id="PF04101"/>
    </source>
</evidence>
<evidence type="ECO:0000256" key="3">
    <source>
        <dbReference type="ARBA" id="ARBA00022676"/>
    </source>
</evidence>
<dbReference type="NCBIfam" id="TIGR01133">
    <property type="entry name" value="murG"/>
    <property type="match status" value="1"/>
</dbReference>
<keyword evidence="8 10" id="KW-0131">Cell cycle</keyword>
<feature type="binding site" evidence="10">
    <location>
        <position position="125"/>
    </location>
    <ligand>
        <name>UDP-N-acetyl-alpha-D-glucosamine</name>
        <dbReference type="ChEBI" id="CHEBI:57705"/>
    </ligand>
</feature>
<dbReference type="EMBL" id="CP047588">
    <property type="protein sequence ID" value="QIE01947.1"/>
    <property type="molecule type" value="Genomic_DNA"/>
</dbReference>
<keyword evidence="4 10" id="KW-0808">Transferase</keyword>
<sequence>MISKKIIIMAGGSGGHIFPGLTIARYLIKKGWSVNWIGTKNSIESEIIPKYDIRIHFIKIQGLRNANLKKIIFSPIYILRACYQINQIIKNWSPNIILGMGGYVSGPGGIAAWQSNIPLIIHEQNKIAGITNYWLSKISTQNIQAYVGALKHAIVVGNPVCESIINTPKPIERFKNRIGFLRILVIGGSQGASILNHILPEAFFLLKKQIVVWHQTGKNELEQTKKKYKKLGLDHVLITSFIKNMADAYQWADIIICRSGALTVSEISIVGLAAIFIPYPHKDKQQHRNAEDLERVGAAKIIDQSNLNTISIVNILNALTRKKLLIMAERAFSLGVRDATKNIFNIINNISKQYEYKKN</sequence>
<comment type="similarity">
    <text evidence="10">Belongs to the glycosyltransferase 28 family. MurG subfamily.</text>
</comment>
<dbReference type="GO" id="GO:0009252">
    <property type="term" value="P:peptidoglycan biosynthetic process"/>
    <property type="evidence" value="ECO:0007669"/>
    <property type="project" value="UniProtKB-UniRule"/>
</dbReference>
<dbReference type="Pfam" id="PF03033">
    <property type="entry name" value="Glyco_transf_28"/>
    <property type="match status" value="1"/>
</dbReference>
<keyword evidence="3 10" id="KW-0328">Glycosyltransferase</keyword>
<dbReference type="GO" id="GO:0050511">
    <property type="term" value="F:undecaprenyldiphospho-muramoylpentapeptide beta-N-acetylglucosaminyltransferase activity"/>
    <property type="evidence" value="ECO:0007669"/>
    <property type="project" value="UniProtKB-UniRule"/>
</dbReference>
<evidence type="ECO:0000256" key="7">
    <source>
        <dbReference type="ARBA" id="ARBA00023136"/>
    </source>
</evidence>
<evidence type="ECO:0000256" key="9">
    <source>
        <dbReference type="ARBA" id="ARBA00023316"/>
    </source>
</evidence>
<evidence type="ECO:0000256" key="1">
    <source>
        <dbReference type="ARBA" id="ARBA00022475"/>
    </source>
</evidence>
<evidence type="ECO:0000313" key="13">
    <source>
        <dbReference type="EMBL" id="QIE01947.1"/>
    </source>
</evidence>
<dbReference type="PANTHER" id="PTHR21015">
    <property type="entry name" value="UDP-N-ACETYLGLUCOSAMINE--N-ACETYLMURAMYL-(PENTAPEPTIDE) PYROPHOSPHORYL-UNDECAPRENOL N-ACETYLGLUCOSAMINE TRANSFERASE 1"/>
    <property type="match status" value="1"/>
</dbReference>
<comment type="pathway">
    <text evidence="10">Cell wall biogenesis; peptidoglycan biosynthesis.</text>
</comment>
<feature type="binding site" evidence="10">
    <location>
        <position position="189"/>
    </location>
    <ligand>
        <name>UDP-N-acetyl-alpha-D-glucosamine</name>
        <dbReference type="ChEBI" id="CHEBI:57705"/>
    </ligand>
</feature>
<reference evidence="13 14" key="1">
    <citation type="submission" date="2020-01" db="EMBL/GenBank/DDBJ databases">
        <title>Complete genome of Buchnera aphidicola isolated from Chaitophorus populeti.</title>
        <authorList>
            <person name="Park J."/>
            <person name="Xi H."/>
        </authorList>
    </citation>
    <scope>NUCLEOTIDE SEQUENCE [LARGE SCALE GENOMIC DNA]</scope>
    <source>
        <strain evidence="13 14">UsonBac</strain>
    </source>
</reference>
<evidence type="ECO:0000256" key="5">
    <source>
        <dbReference type="ARBA" id="ARBA00022960"/>
    </source>
</evidence>
<evidence type="ECO:0000313" key="14">
    <source>
        <dbReference type="Proteomes" id="UP000502958"/>
    </source>
</evidence>
<dbReference type="PANTHER" id="PTHR21015:SF22">
    <property type="entry name" value="GLYCOSYLTRANSFERASE"/>
    <property type="match status" value="1"/>
</dbReference>
<dbReference type="SUPFAM" id="SSF53756">
    <property type="entry name" value="UDP-Glycosyltransferase/glycogen phosphorylase"/>
    <property type="match status" value="1"/>
</dbReference>
<dbReference type="HAMAP" id="MF_00033">
    <property type="entry name" value="MurG"/>
    <property type="match status" value="1"/>
</dbReference>
<dbReference type="GO" id="GO:0008360">
    <property type="term" value="P:regulation of cell shape"/>
    <property type="evidence" value="ECO:0007669"/>
    <property type="project" value="UniProtKB-KW"/>
</dbReference>
<evidence type="ECO:0000259" key="11">
    <source>
        <dbReference type="Pfam" id="PF03033"/>
    </source>
</evidence>
<feature type="binding site" evidence="10">
    <location>
        <position position="286"/>
    </location>
    <ligand>
        <name>UDP-N-acetyl-alpha-D-glucosamine</name>
        <dbReference type="ChEBI" id="CHEBI:57705"/>
    </ligand>
</feature>
<dbReference type="CDD" id="cd03785">
    <property type="entry name" value="GT28_MurG"/>
    <property type="match status" value="1"/>
</dbReference>
<dbReference type="Pfam" id="PF04101">
    <property type="entry name" value="Glyco_tran_28_C"/>
    <property type="match status" value="1"/>
</dbReference>
<evidence type="ECO:0000256" key="8">
    <source>
        <dbReference type="ARBA" id="ARBA00023306"/>
    </source>
</evidence>
<keyword evidence="9 10" id="KW-0961">Cell wall biogenesis/degradation</keyword>
<dbReference type="RefSeq" id="WP_163119137.1">
    <property type="nucleotide sequence ID" value="NZ_CP047588.1"/>
</dbReference>
<keyword evidence="7 10" id="KW-0472">Membrane</keyword>
<dbReference type="InterPro" id="IPR006009">
    <property type="entry name" value="GlcNAc_MurG"/>
</dbReference>
<keyword evidence="5 10" id="KW-0133">Cell shape</keyword>
<evidence type="ECO:0000256" key="6">
    <source>
        <dbReference type="ARBA" id="ARBA00022984"/>
    </source>
</evidence>
<name>A0A6C1FB88_BUCUN</name>
<dbReference type="GO" id="GO:0051991">
    <property type="term" value="F:UDP-N-acetyl-D-glucosamine:N-acetylmuramoyl-L-alanyl-D-glutamyl-meso-2,6-diaminopimelyl-D-alanyl-D-alanine-diphosphoundecaprenol 4-beta-N-acetylglucosaminlytransferase activity"/>
    <property type="evidence" value="ECO:0007669"/>
    <property type="project" value="RHEA"/>
</dbReference>
<dbReference type="UniPathway" id="UPA00219"/>
<proteinExistence type="inferred from homology"/>
<evidence type="ECO:0000256" key="4">
    <source>
        <dbReference type="ARBA" id="ARBA00022679"/>
    </source>
</evidence>
<dbReference type="GO" id="GO:0071555">
    <property type="term" value="P:cell wall organization"/>
    <property type="evidence" value="ECO:0007669"/>
    <property type="project" value="UniProtKB-KW"/>
</dbReference>
<comment type="subcellular location">
    <subcellularLocation>
        <location evidence="10">Cell membrane</location>
        <topology evidence="10">Peripheral membrane protein</topology>
        <orientation evidence="10">Cytoplasmic side</orientation>
    </subcellularLocation>
</comment>
<evidence type="ECO:0000256" key="2">
    <source>
        <dbReference type="ARBA" id="ARBA00022618"/>
    </source>
</evidence>
<dbReference type="GO" id="GO:0005886">
    <property type="term" value="C:plasma membrane"/>
    <property type="evidence" value="ECO:0007669"/>
    <property type="project" value="UniProtKB-SubCell"/>
</dbReference>
<dbReference type="Gene3D" id="3.40.50.2000">
    <property type="entry name" value="Glycogen Phosphorylase B"/>
    <property type="match status" value="2"/>
</dbReference>
<keyword evidence="6 10" id="KW-0573">Peptidoglycan synthesis</keyword>
<accession>A0A6C1FB88</accession>
<feature type="binding site" evidence="10">
    <location>
        <position position="242"/>
    </location>
    <ligand>
        <name>UDP-N-acetyl-alpha-D-glucosamine</name>
        <dbReference type="ChEBI" id="CHEBI:57705"/>
    </ligand>
</feature>
<gene>
    <name evidence="10 13" type="primary">murG</name>
    <name evidence="13" type="ORF">GUU85_01000</name>
</gene>
<dbReference type="AlphaFoldDB" id="A0A6C1FB88"/>
<feature type="binding site" evidence="10">
    <location>
        <begin position="261"/>
        <end position="266"/>
    </location>
    <ligand>
        <name>UDP-N-acetyl-alpha-D-glucosamine</name>
        <dbReference type="ChEBI" id="CHEBI:57705"/>
    </ligand>
</feature>
<dbReference type="GO" id="GO:0005975">
    <property type="term" value="P:carbohydrate metabolic process"/>
    <property type="evidence" value="ECO:0007669"/>
    <property type="project" value="InterPro"/>
</dbReference>
<organism evidence="13 14">
    <name type="scientific">Buchnera aphidicola subsp. Uroleucon sonchi</name>
    <dbReference type="NCBI Taxonomy" id="118118"/>
    <lineage>
        <taxon>Bacteria</taxon>
        <taxon>Pseudomonadati</taxon>
        <taxon>Pseudomonadota</taxon>
        <taxon>Gammaproteobacteria</taxon>
        <taxon>Enterobacterales</taxon>
        <taxon>Erwiniaceae</taxon>
        <taxon>Buchnera</taxon>
    </lineage>
</organism>
<feature type="binding site" evidence="10">
    <location>
        <begin position="13"/>
        <end position="15"/>
    </location>
    <ligand>
        <name>UDP-N-acetyl-alpha-D-glucosamine</name>
        <dbReference type="ChEBI" id="CHEBI:57705"/>
    </ligand>
</feature>
<protein>
    <recommendedName>
        <fullName evidence="10">UDP-N-acetylglucosamine--N-acetylmuramyl-(pentapeptide) pyrophosphoryl-undecaprenol N-acetylglucosamine transferase</fullName>
        <ecNumber evidence="10">2.4.1.227</ecNumber>
    </recommendedName>
    <alternativeName>
        <fullName evidence="10">Undecaprenyl-PP-MurNAc-pentapeptide-UDPGlcNAc GlcNAc transferase</fullName>
    </alternativeName>
</protein>
<keyword evidence="1 10" id="KW-1003">Cell membrane</keyword>
<feature type="domain" description="Glycosyl transferase family 28 C-terminal" evidence="12">
    <location>
        <begin position="183"/>
        <end position="342"/>
    </location>
</feature>
<evidence type="ECO:0000256" key="10">
    <source>
        <dbReference type="HAMAP-Rule" id="MF_00033"/>
    </source>
</evidence>
<dbReference type="InterPro" id="IPR004276">
    <property type="entry name" value="GlycoTrans_28_N"/>
</dbReference>
<comment type="caution">
    <text evidence="10">Lacks conserved residue(s) required for the propagation of feature annotation.</text>
</comment>
<dbReference type="EC" id="2.4.1.227" evidence="10"/>
<dbReference type="GO" id="GO:0051301">
    <property type="term" value="P:cell division"/>
    <property type="evidence" value="ECO:0007669"/>
    <property type="project" value="UniProtKB-KW"/>
</dbReference>
<dbReference type="Proteomes" id="UP000502958">
    <property type="component" value="Chromosome"/>
</dbReference>
<dbReference type="InterPro" id="IPR007235">
    <property type="entry name" value="Glyco_trans_28_C"/>
</dbReference>
<comment type="catalytic activity">
    <reaction evidence="10">
        <text>di-trans,octa-cis-undecaprenyl diphospho-N-acetyl-alpha-D-muramoyl-L-alanyl-D-glutamyl-meso-2,6-diaminopimeloyl-D-alanyl-D-alanine + UDP-N-acetyl-alpha-D-glucosamine = di-trans,octa-cis-undecaprenyl diphospho-[N-acetyl-alpha-D-glucosaminyl-(1-&gt;4)]-N-acetyl-alpha-D-muramoyl-L-alanyl-D-glutamyl-meso-2,6-diaminopimeloyl-D-alanyl-D-alanine + UDP + H(+)</text>
        <dbReference type="Rhea" id="RHEA:31227"/>
        <dbReference type="ChEBI" id="CHEBI:15378"/>
        <dbReference type="ChEBI" id="CHEBI:57705"/>
        <dbReference type="ChEBI" id="CHEBI:58223"/>
        <dbReference type="ChEBI" id="CHEBI:61387"/>
        <dbReference type="ChEBI" id="CHEBI:61388"/>
        <dbReference type="EC" id="2.4.1.227"/>
    </reaction>
</comment>
<comment type="function">
    <text evidence="10">Cell wall formation. Catalyzes the transfer of a GlcNAc subunit on undecaprenyl-pyrophosphoryl-MurNAc-pentapeptide (lipid intermediate I) to form undecaprenyl-pyrophosphoryl-MurNAc-(pentapeptide)GlcNAc (lipid intermediate II).</text>
</comment>